<dbReference type="InterPro" id="IPR024654">
    <property type="entry name" value="Calcineurin-like_PHP_lpxH"/>
</dbReference>
<feature type="domain" description="Calcineurin-like phosphoesterase" evidence="2">
    <location>
        <begin position="1"/>
        <end position="225"/>
    </location>
</feature>
<dbReference type="RefSeq" id="WP_184218126.1">
    <property type="nucleotide sequence ID" value="NZ_JACHIP010000004.1"/>
</dbReference>
<dbReference type="PIRSF" id="PIRSF000883">
    <property type="entry name" value="Pesterase_MJ0912"/>
    <property type="match status" value="1"/>
</dbReference>
<reference evidence="3 4" key="1">
    <citation type="submission" date="2020-08" db="EMBL/GenBank/DDBJ databases">
        <title>Genomic Encyclopedia of Type Strains, Phase IV (KMG-V): Genome sequencing to study the core and pangenomes of soil and plant-associated prokaryotes.</title>
        <authorList>
            <person name="Whitman W."/>
        </authorList>
    </citation>
    <scope>NUCLEOTIDE SEQUENCE [LARGE SCALE GENOMIC DNA]</scope>
    <source>
        <strain evidence="3 4">M8UP14</strain>
    </source>
</reference>
<evidence type="ECO:0000259" key="2">
    <source>
        <dbReference type="Pfam" id="PF12850"/>
    </source>
</evidence>
<dbReference type="GO" id="GO:0016791">
    <property type="term" value="F:phosphatase activity"/>
    <property type="evidence" value="ECO:0007669"/>
    <property type="project" value="TreeGrafter"/>
</dbReference>
<evidence type="ECO:0000313" key="3">
    <source>
        <dbReference type="EMBL" id="MBB5058463.1"/>
    </source>
</evidence>
<proteinExistence type="inferred from homology"/>
<organism evidence="3 4">
    <name type="scientific">Granulicella aggregans</name>
    <dbReference type="NCBI Taxonomy" id="474949"/>
    <lineage>
        <taxon>Bacteria</taxon>
        <taxon>Pseudomonadati</taxon>
        <taxon>Acidobacteriota</taxon>
        <taxon>Terriglobia</taxon>
        <taxon>Terriglobales</taxon>
        <taxon>Acidobacteriaceae</taxon>
        <taxon>Granulicella</taxon>
    </lineage>
</organism>
<dbReference type="Pfam" id="PF12850">
    <property type="entry name" value="Metallophos_2"/>
    <property type="match status" value="1"/>
</dbReference>
<dbReference type="Proteomes" id="UP000540989">
    <property type="component" value="Unassembled WGS sequence"/>
</dbReference>
<dbReference type="InterPro" id="IPR029052">
    <property type="entry name" value="Metallo-depent_PP-like"/>
</dbReference>
<sequence length="264" mass="29137">MRALVLSDIHGNLEALTAVLDAAGVTDQLWNLGDVVGYGGSPNQVIDKVRPLSHLVVRGNHDRVCCGLASALGFNPVARAAAMWTQSELTPENLEWLKALPQGPILPHYASNSDPDEAAEEVDLNVSCVHGSPLNEDQYILSMRDAWAPLQQMISDVTFFGHTHVQGGFSSSGTEWREIRPAYRSRKDAESWTVKLTSDSRHLINPGSVGQPRDFDWRAAFAIYDSDSFEVTYHRVPYDLTSSQGRILMAGLPERLAARLREGR</sequence>
<evidence type="ECO:0000313" key="4">
    <source>
        <dbReference type="Proteomes" id="UP000540989"/>
    </source>
</evidence>
<protein>
    <submittedName>
        <fullName evidence="3">Putative phosphodiesterase</fullName>
    </submittedName>
</protein>
<dbReference type="InterPro" id="IPR011152">
    <property type="entry name" value="Pesterase_MJ0912"/>
</dbReference>
<keyword evidence="4" id="KW-1185">Reference proteome</keyword>
<comment type="caution">
    <text evidence="3">The sequence shown here is derived from an EMBL/GenBank/DDBJ whole genome shotgun (WGS) entry which is preliminary data.</text>
</comment>
<name>A0A7W7ZEM0_9BACT</name>
<dbReference type="InterPro" id="IPR050126">
    <property type="entry name" value="Ap4A_hydrolase"/>
</dbReference>
<dbReference type="AlphaFoldDB" id="A0A7W7ZEM0"/>
<gene>
    <name evidence="3" type="ORF">HDF16_003177</name>
</gene>
<dbReference type="SUPFAM" id="SSF56300">
    <property type="entry name" value="Metallo-dependent phosphatases"/>
    <property type="match status" value="1"/>
</dbReference>
<evidence type="ECO:0000256" key="1">
    <source>
        <dbReference type="ARBA" id="ARBA00008950"/>
    </source>
</evidence>
<dbReference type="GO" id="GO:0005737">
    <property type="term" value="C:cytoplasm"/>
    <property type="evidence" value="ECO:0007669"/>
    <property type="project" value="TreeGrafter"/>
</dbReference>
<dbReference type="EMBL" id="JACHIP010000004">
    <property type="protein sequence ID" value="MBB5058463.1"/>
    <property type="molecule type" value="Genomic_DNA"/>
</dbReference>
<dbReference type="Gene3D" id="3.60.21.10">
    <property type="match status" value="1"/>
</dbReference>
<comment type="similarity">
    <text evidence="1">Belongs to the metallophosphoesterase superfamily. YfcE family.</text>
</comment>
<dbReference type="PANTHER" id="PTHR42850:SF2">
    <property type="entry name" value="BLL5683 PROTEIN"/>
    <property type="match status" value="1"/>
</dbReference>
<accession>A0A7W7ZEM0</accession>
<dbReference type="PANTHER" id="PTHR42850">
    <property type="entry name" value="METALLOPHOSPHOESTERASE"/>
    <property type="match status" value="1"/>
</dbReference>